<feature type="compositionally biased region" description="Polar residues" evidence="1">
    <location>
        <begin position="1"/>
        <end position="19"/>
    </location>
</feature>
<dbReference type="Pfam" id="PF14244">
    <property type="entry name" value="Retrotran_gag_3"/>
    <property type="match status" value="1"/>
</dbReference>
<evidence type="ECO:0000313" key="4">
    <source>
        <dbReference type="Proteomes" id="UP001311915"/>
    </source>
</evidence>
<reference evidence="3 4" key="1">
    <citation type="submission" date="2023-10" db="EMBL/GenBank/DDBJ databases">
        <title>Genome-Wide Identification Analysis in wild type Solanum Pinnatisectum Reveals Some Genes Defensing Phytophthora Infestans.</title>
        <authorList>
            <person name="Sun C."/>
        </authorList>
    </citation>
    <scope>NUCLEOTIDE SEQUENCE [LARGE SCALE GENOMIC DNA]</scope>
    <source>
        <strain evidence="3">LQN</strain>
        <tissue evidence="3">Leaf</tissue>
    </source>
</reference>
<dbReference type="Proteomes" id="UP001311915">
    <property type="component" value="Unassembled WGS sequence"/>
</dbReference>
<keyword evidence="4" id="KW-1185">Reference proteome</keyword>
<organism evidence="3 4">
    <name type="scientific">Solanum pinnatisectum</name>
    <name type="common">tansyleaf nightshade</name>
    <dbReference type="NCBI Taxonomy" id="50273"/>
    <lineage>
        <taxon>Eukaryota</taxon>
        <taxon>Viridiplantae</taxon>
        <taxon>Streptophyta</taxon>
        <taxon>Embryophyta</taxon>
        <taxon>Tracheophyta</taxon>
        <taxon>Spermatophyta</taxon>
        <taxon>Magnoliopsida</taxon>
        <taxon>eudicotyledons</taxon>
        <taxon>Gunneridae</taxon>
        <taxon>Pentapetalae</taxon>
        <taxon>asterids</taxon>
        <taxon>lamiids</taxon>
        <taxon>Solanales</taxon>
        <taxon>Solanaceae</taxon>
        <taxon>Solanoideae</taxon>
        <taxon>Solaneae</taxon>
        <taxon>Solanum</taxon>
    </lineage>
</organism>
<dbReference type="InterPro" id="IPR029472">
    <property type="entry name" value="Copia-like_N"/>
</dbReference>
<name>A0AAV9LSV2_9SOLN</name>
<evidence type="ECO:0000259" key="2">
    <source>
        <dbReference type="Pfam" id="PF14244"/>
    </source>
</evidence>
<proteinExistence type="predicted"/>
<dbReference type="AlphaFoldDB" id="A0AAV9LSV2"/>
<dbReference type="PANTHER" id="PTHR37610:SF40">
    <property type="entry name" value="OS01G0909600 PROTEIN"/>
    <property type="match status" value="1"/>
</dbReference>
<protein>
    <recommendedName>
        <fullName evidence="2">Retrotransposon Copia-like N-terminal domain-containing protein</fullName>
    </recommendedName>
</protein>
<dbReference type="EMBL" id="JAWPEI010000004">
    <property type="protein sequence ID" value="KAK4728114.1"/>
    <property type="molecule type" value="Genomic_DNA"/>
</dbReference>
<feature type="region of interest" description="Disordered" evidence="1">
    <location>
        <begin position="1"/>
        <end position="28"/>
    </location>
</feature>
<dbReference type="PANTHER" id="PTHR37610">
    <property type="entry name" value="CCHC-TYPE DOMAIN-CONTAINING PROTEIN"/>
    <property type="match status" value="1"/>
</dbReference>
<evidence type="ECO:0000256" key="1">
    <source>
        <dbReference type="SAM" id="MobiDB-lite"/>
    </source>
</evidence>
<gene>
    <name evidence="3" type="ORF">R3W88_021102</name>
</gene>
<feature type="domain" description="Retrotransposon Copia-like N-terminal" evidence="2">
    <location>
        <begin position="31"/>
        <end position="78"/>
    </location>
</feature>
<accession>A0AAV9LSV2</accession>
<comment type="caution">
    <text evidence="3">The sequence shown here is derived from an EMBL/GenBank/DDBJ whole genome shotgun (WGS) entry which is preliminary data.</text>
</comment>
<evidence type="ECO:0000313" key="3">
    <source>
        <dbReference type="EMBL" id="KAK4728114.1"/>
    </source>
</evidence>
<sequence>MVLEIGSQSNVTPTSNNGVGSEDINSPLYMHPSDNPGALLVLIPFDGIGYRSWKRGVLRVLSVKNKLGFINGECKRPDPGTSKSRQVGKM</sequence>